<evidence type="ECO:0000256" key="1">
    <source>
        <dbReference type="ARBA" id="ARBA00022729"/>
    </source>
</evidence>
<protein>
    <submittedName>
        <fullName evidence="2">Twin-arginine translocation signal domain-containing protein</fullName>
    </submittedName>
</protein>
<evidence type="ECO:0000313" key="3">
    <source>
        <dbReference type="Proteomes" id="UP001595705"/>
    </source>
</evidence>
<keyword evidence="3" id="KW-1185">Reference proteome</keyword>
<sequence length="79" mass="8213">MDRISRRRFVAGLAAAPALGLVGLARSEAPSLISHNAYYVNSTKTGSDYDLSIGALALSRNANPDGGAAAHRIHPRLAA</sequence>
<dbReference type="InterPro" id="IPR006311">
    <property type="entry name" value="TAT_signal"/>
</dbReference>
<dbReference type="NCBIfam" id="TIGR01409">
    <property type="entry name" value="TAT_signal_seq"/>
    <property type="match status" value="1"/>
</dbReference>
<dbReference type="Proteomes" id="UP001595705">
    <property type="component" value="Unassembled WGS sequence"/>
</dbReference>
<comment type="caution">
    <text evidence="2">The sequence shown here is derived from an EMBL/GenBank/DDBJ whole genome shotgun (WGS) entry which is preliminary data.</text>
</comment>
<name>A0ABV7XHA1_9GAMM</name>
<dbReference type="EMBL" id="JBHRYA010000003">
    <property type="protein sequence ID" value="MFC3715540.1"/>
    <property type="molecule type" value="Genomic_DNA"/>
</dbReference>
<dbReference type="RefSeq" id="WP_386742648.1">
    <property type="nucleotide sequence ID" value="NZ_JBHRYA010000003.1"/>
</dbReference>
<reference evidence="3" key="1">
    <citation type="journal article" date="2019" name="Int. J. Syst. Evol. Microbiol.">
        <title>The Global Catalogue of Microorganisms (GCM) 10K type strain sequencing project: providing services to taxonomists for standard genome sequencing and annotation.</title>
        <authorList>
            <consortium name="The Broad Institute Genomics Platform"/>
            <consortium name="The Broad Institute Genome Sequencing Center for Infectious Disease"/>
            <person name="Wu L."/>
            <person name="Ma J."/>
        </authorList>
    </citation>
    <scope>NUCLEOTIDE SEQUENCE [LARGE SCALE GENOMIC DNA]</scope>
    <source>
        <strain evidence="3">KCTC 42441</strain>
    </source>
</reference>
<keyword evidence="1" id="KW-0732">Signal</keyword>
<evidence type="ECO:0000313" key="2">
    <source>
        <dbReference type="EMBL" id="MFC3715540.1"/>
    </source>
</evidence>
<dbReference type="InterPro" id="IPR019546">
    <property type="entry name" value="TAT_signal_bac_arc"/>
</dbReference>
<dbReference type="PROSITE" id="PS51318">
    <property type="entry name" value="TAT"/>
    <property type="match status" value="1"/>
</dbReference>
<gene>
    <name evidence="2" type="ORF">ACFONC_05175</name>
</gene>
<proteinExistence type="predicted"/>
<organism evidence="2 3">
    <name type="scientific">Luteimonas soli</name>
    <dbReference type="NCBI Taxonomy" id="1648966"/>
    <lineage>
        <taxon>Bacteria</taxon>
        <taxon>Pseudomonadati</taxon>
        <taxon>Pseudomonadota</taxon>
        <taxon>Gammaproteobacteria</taxon>
        <taxon>Lysobacterales</taxon>
        <taxon>Lysobacteraceae</taxon>
        <taxon>Luteimonas</taxon>
    </lineage>
</organism>
<accession>A0ABV7XHA1</accession>